<dbReference type="AlphaFoldDB" id="A0A7X4HFC8"/>
<dbReference type="Proteomes" id="UP000450676">
    <property type="component" value="Unassembled WGS sequence"/>
</dbReference>
<comment type="caution">
    <text evidence="1">The sequence shown here is derived from an EMBL/GenBank/DDBJ whole genome shotgun (WGS) entry which is preliminary data.</text>
</comment>
<sequence>MAKNTMGEAMANTGKHVSSALEIEEHAAKLAALMSIPAVVKPMFFFEVGDVAALLRVDPKTLQRKREARDRALALKADAEAAGAAWGEQIDPLDIASIPYVPPAPTVKYAALELENYLLRLSEASKLKPPANPGFSLPGTLRGFQSWLSTATPSDMWPFSIQPDGRPIDLCAAIGVGLLTGTAERLTIREFGERLAHASAAAYARDEARQLRELLGGDA</sequence>
<name>A0A7X4HFC8_9BURK</name>
<evidence type="ECO:0000313" key="2">
    <source>
        <dbReference type="Proteomes" id="UP000450676"/>
    </source>
</evidence>
<organism evidence="1 2">
    <name type="scientific">Pseudoduganella aquatica</name>
    <dbReference type="NCBI Taxonomy" id="2660641"/>
    <lineage>
        <taxon>Bacteria</taxon>
        <taxon>Pseudomonadati</taxon>
        <taxon>Pseudomonadota</taxon>
        <taxon>Betaproteobacteria</taxon>
        <taxon>Burkholderiales</taxon>
        <taxon>Oxalobacteraceae</taxon>
        <taxon>Telluria group</taxon>
        <taxon>Pseudoduganella</taxon>
    </lineage>
</organism>
<keyword evidence="2" id="KW-1185">Reference proteome</keyword>
<dbReference type="RefSeq" id="WP_161074475.1">
    <property type="nucleotide sequence ID" value="NZ_WWCU01000033.1"/>
</dbReference>
<reference evidence="1 2" key="1">
    <citation type="submission" date="2019-12" db="EMBL/GenBank/DDBJ databases">
        <title>Novel species isolated from a subtropical stream in China.</title>
        <authorList>
            <person name="Lu H."/>
        </authorList>
    </citation>
    <scope>NUCLEOTIDE SEQUENCE [LARGE SCALE GENOMIC DNA]</scope>
    <source>
        <strain evidence="1 2">FT127W</strain>
    </source>
</reference>
<evidence type="ECO:0000313" key="1">
    <source>
        <dbReference type="EMBL" id="MYN10186.1"/>
    </source>
</evidence>
<gene>
    <name evidence="1" type="ORF">GTP77_22955</name>
</gene>
<accession>A0A7X4HFC8</accession>
<protein>
    <submittedName>
        <fullName evidence="1">Uncharacterized protein</fullName>
    </submittedName>
</protein>
<proteinExistence type="predicted"/>
<dbReference type="EMBL" id="WWCU01000033">
    <property type="protein sequence ID" value="MYN10186.1"/>
    <property type="molecule type" value="Genomic_DNA"/>
</dbReference>